<dbReference type="RefSeq" id="WP_123043040.1">
    <property type="nucleotide sequence ID" value="NZ_CP033433.1"/>
</dbReference>
<accession>A0A3G3K3L0</accession>
<name>A0A3G3K3L0_9BACL</name>
<feature type="chain" id="PRO_5018111222" description="Copper amine oxidase-like N-terminal domain-containing protein" evidence="1">
    <location>
        <begin position="25"/>
        <end position="239"/>
    </location>
</feature>
<feature type="signal peptide" evidence="1">
    <location>
        <begin position="1"/>
        <end position="24"/>
    </location>
</feature>
<feature type="domain" description="Copper amine oxidase-like N-terminal" evidence="2">
    <location>
        <begin position="58"/>
        <end position="92"/>
    </location>
</feature>
<dbReference type="Proteomes" id="UP000269097">
    <property type="component" value="Chromosome"/>
</dbReference>
<gene>
    <name evidence="3" type="ORF">EAV92_21830</name>
</gene>
<protein>
    <recommendedName>
        <fullName evidence="2">Copper amine oxidase-like N-terminal domain-containing protein</fullName>
    </recommendedName>
</protein>
<dbReference type="Pfam" id="PF07833">
    <property type="entry name" value="Cu_amine_oxidN1"/>
    <property type="match status" value="1"/>
</dbReference>
<organism evidence="3 4">
    <name type="scientific">Cohnella candidum</name>
    <dbReference type="NCBI Taxonomy" id="2674991"/>
    <lineage>
        <taxon>Bacteria</taxon>
        <taxon>Bacillati</taxon>
        <taxon>Bacillota</taxon>
        <taxon>Bacilli</taxon>
        <taxon>Bacillales</taxon>
        <taxon>Paenibacillaceae</taxon>
        <taxon>Cohnella</taxon>
    </lineage>
</organism>
<reference evidence="3 4" key="1">
    <citation type="submission" date="2018-10" db="EMBL/GenBank/DDBJ databases">
        <title>Genome Sequence of Cohnella sp.</title>
        <authorList>
            <person name="Srinivasan S."/>
            <person name="Kim M.K."/>
        </authorList>
    </citation>
    <scope>NUCLEOTIDE SEQUENCE [LARGE SCALE GENOMIC DNA]</scope>
    <source>
        <strain evidence="3 4">18JY8-7</strain>
    </source>
</reference>
<dbReference type="KEGG" id="coh:EAV92_21830"/>
<dbReference type="InterPro" id="IPR012854">
    <property type="entry name" value="Cu_amine_oxidase-like_N"/>
</dbReference>
<evidence type="ECO:0000259" key="2">
    <source>
        <dbReference type="Pfam" id="PF07833"/>
    </source>
</evidence>
<dbReference type="EMBL" id="CP033433">
    <property type="protein sequence ID" value="AYQ74960.1"/>
    <property type="molecule type" value="Genomic_DNA"/>
</dbReference>
<evidence type="ECO:0000313" key="4">
    <source>
        <dbReference type="Proteomes" id="UP000269097"/>
    </source>
</evidence>
<keyword evidence="1" id="KW-0732">Signal</keyword>
<evidence type="ECO:0000313" key="3">
    <source>
        <dbReference type="EMBL" id="AYQ74960.1"/>
    </source>
</evidence>
<dbReference type="AlphaFoldDB" id="A0A3G3K3L0"/>
<proteinExistence type="predicted"/>
<keyword evidence="4" id="KW-1185">Reference proteome</keyword>
<sequence length="239" mass="26569">MRKRTVALLLAATSLFSLSTGAFAASNLTQIKAYLNGGIKFRLDGKPWRPLDDKGKEVLPITYNGTTYLPLRVISDAFDIPINWEGSTSTIGLNESPNVNLFSKEVKADFWAEKSYDVIDKKQLVFGGKQYTGAYAFSAENVGLGWYEGSPNLKLDFGKKYNTLHLVLVAQSDMKIRVLNGNKQQLSEEMSLKEGVVTEVDVDLQDSQFAYVSAYDATNKAEKPLLYVLKDSYVTVKKP</sequence>
<evidence type="ECO:0000256" key="1">
    <source>
        <dbReference type="SAM" id="SignalP"/>
    </source>
</evidence>